<dbReference type="EMBL" id="VSSQ01032786">
    <property type="protein sequence ID" value="MPM84173.1"/>
    <property type="molecule type" value="Genomic_DNA"/>
</dbReference>
<proteinExistence type="predicted"/>
<sequence>MTIDVLVCRADGTQEIVQREVADDYLDSGEPEESSE</sequence>
<dbReference type="AlphaFoldDB" id="A0A645D5C8"/>
<protein>
    <submittedName>
        <fullName evidence="1">Uncharacterized protein</fullName>
    </submittedName>
</protein>
<reference evidence="1" key="1">
    <citation type="submission" date="2019-08" db="EMBL/GenBank/DDBJ databases">
        <authorList>
            <person name="Kucharzyk K."/>
            <person name="Murdoch R.W."/>
            <person name="Higgins S."/>
            <person name="Loffler F."/>
        </authorList>
    </citation>
    <scope>NUCLEOTIDE SEQUENCE</scope>
</reference>
<name>A0A645D5C8_9ZZZZ</name>
<accession>A0A645D5C8</accession>
<evidence type="ECO:0000313" key="1">
    <source>
        <dbReference type="EMBL" id="MPM84173.1"/>
    </source>
</evidence>
<comment type="caution">
    <text evidence="1">The sequence shown here is derived from an EMBL/GenBank/DDBJ whole genome shotgun (WGS) entry which is preliminary data.</text>
</comment>
<gene>
    <name evidence="1" type="ORF">SDC9_131244</name>
</gene>
<organism evidence="1">
    <name type="scientific">bioreactor metagenome</name>
    <dbReference type="NCBI Taxonomy" id="1076179"/>
    <lineage>
        <taxon>unclassified sequences</taxon>
        <taxon>metagenomes</taxon>
        <taxon>ecological metagenomes</taxon>
    </lineage>
</organism>